<dbReference type="EMBL" id="LAZR01001975">
    <property type="protein sequence ID" value="KKN36302.1"/>
    <property type="molecule type" value="Genomic_DNA"/>
</dbReference>
<dbReference type="InterPro" id="IPR011990">
    <property type="entry name" value="TPR-like_helical_dom_sf"/>
</dbReference>
<dbReference type="SMART" id="SM00028">
    <property type="entry name" value="TPR"/>
    <property type="match status" value="9"/>
</dbReference>
<evidence type="ECO:0000313" key="3">
    <source>
        <dbReference type="EMBL" id="KKN36302.1"/>
    </source>
</evidence>
<dbReference type="InterPro" id="IPR036390">
    <property type="entry name" value="WH_DNA-bd_sf"/>
</dbReference>
<gene>
    <name evidence="3" type="ORF">LCGC14_0775050</name>
</gene>
<dbReference type="PROSITE" id="PS50005">
    <property type="entry name" value="TPR"/>
    <property type="match status" value="1"/>
</dbReference>
<dbReference type="SUPFAM" id="SSF46785">
    <property type="entry name" value="Winged helix' DNA-binding domain"/>
    <property type="match status" value="2"/>
</dbReference>
<protein>
    <recommendedName>
        <fullName evidence="4">Tetratricopeptide repeat protein</fullName>
    </recommendedName>
</protein>
<dbReference type="PANTHER" id="PTHR44943">
    <property type="entry name" value="CELLULOSE SYNTHASE OPERON PROTEIN C"/>
    <property type="match status" value="1"/>
</dbReference>
<accession>A0A0F9QH54</accession>
<name>A0A0F9QH54_9ZZZZ</name>
<reference evidence="3" key="1">
    <citation type="journal article" date="2015" name="Nature">
        <title>Complex archaea that bridge the gap between prokaryotes and eukaryotes.</title>
        <authorList>
            <person name="Spang A."/>
            <person name="Saw J.H."/>
            <person name="Jorgensen S.L."/>
            <person name="Zaremba-Niedzwiedzka K."/>
            <person name="Martijn J."/>
            <person name="Lind A.E."/>
            <person name="van Eijk R."/>
            <person name="Schleper C."/>
            <person name="Guy L."/>
            <person name="Ettema T.J."/>
        </authorList>
    </citation>
    <scope>NUCLEOTIDE SEQUENCE</scope>
</reference>
<evidence type="ECO:0000256" key="2">
    <source>
        <dbReference type="ARBA" id="ARBA00022803"/>
    </source>
</evidence>
<keyword evidence="2" id="KW-0802">TPR repeat</keyword>
<dbReference type="Gene3D" id="1.10.10.10">
    <property type="entry name" value="Winged helix-like DNA-binding domain superfamily/Winged helix DNA-binding domain"/>
    <property type="match status" value="1"/>
</dbReference>
<dbReference type="InterPro" id="IPR051685">
    <property type="entry name" value="Ycf3/AcsC/BcsC/TPR_MFPF"/>
</dbReference>
<dbReference type="SUPFAM" id="SSF48452">
    <property type="entry name" value="TPR-like"/>
    <property type="match status" value="3"/>
</dbReference>
<comment type="caution">
    <text evidence="3">The sequence shown here is derived from an EMBL/GenBank/DDBJ whole genome shotgun (WGS) entry which is preliminary data.</text>
</comment>
<keyword evidence="1" id="KW-0677">Repeat</keyword>
<evidence type="ECO:0000256" key="1">
    <source>
        <dbReference type="ARBA" id="ARBA00022737"/>
    </source>
</evidence>
<dbReference type="PANTHER" id="PTHR44943:SF4">
    <property type="entry name" value="TPR REPEAT-CONTAINING PROTEIN MJ0798"/>
    <property type="match status" value="1"/>
</dbReference>
<evidence type="ECO:0008006" key="4">
    <source>
        <dbReference type="Google" id="ProtNLM"/>
    </source>
</evidence>
<dbReference type="AlphaFoldDB" id="A0A0F9QH54"/>
<sequence length="1065" mass="125556">MKIIYPKDLEPRNPEFNILLLLSVNENGCEYSDLLTEKTKISESSVNRYLRKLSNELYIQKENINPKGESELNVYKITNYGLKRLEKIKSLEYSPEYPPEGYITQFNHKEKIIYMLNKNSFCVWGNFVDERLNIPKSTLSYKLKDLQDKEYLEKVILKGITKPVYKILPKGRKEFIDILKKFKFDPETIRNETIKRIEEISFENKTFFDEYSISDKNIQYQFKKYKLLLNQTDYRKIFRSKNLFNLTLLFLSHNHPNHFKGSFLTEEEFCNRFELKLENLKYYIVELLEEELAPFKIFSLKLEDGINLYFHEKEKIGKMLKSVIEDYFEKNVSLLPLKVMGDDKRKKSSFTETDLVNLVDLVLDKHRLFNDNLRKEVLKFLPKYINFLAIKIESKQKKLVRGVNKVTGEIDSLELLKTHLEASEIPENFSIKERDLETPSILNFELEGDFQLKPLDHEKLYEVLEFFEDSTKWEKENFSKALEIFENKFKNEGEETYYGNLCKLLRRVEKFDDLLKTSKKALSYYPDHPTFNYFMIISLIETAQYSEIGDFILSPDYLGEISFKLIEKKQYNLAEKFLEESYYYFPSGDIMITNYRDQITKIISNEIKKENFDDSLTILELIMFYNYQNPEFHELKIELLFELKKYNEALEAVNEIIKRRPKYPILDIAFDPTDDNFGYKFFLQKARILNVLEKYEESIEVINSVLKLNSKIMRAYQISAISFYYLQDYKNAIIQIDKAINLNPEKSIYYSIKADCFFKDNKLKDALTQIDIALKLDSNIPENYRIKSRILLFMNKHDESLRTINNGIEKFPENPDLHETKSLIIYRNNVESLKALEIAESLGGDISLYNKAQLLDNLERHEEALEIIEKEINANPESYGNYDMKAWILMGMKQFEEALKFREKSLNISGFSENDSGNITEQILCRYAVYLAEKGEKKKAIEVAKEAVELSGPKWASNSYEAFGDIFIVFKEYQEALDKYEKAKKSHIPSNKINLKIGICHFKLGNYEKSLEFLKVAKLQGEHSVSAQEVGKDGIRVQKPIPQKDIIDEASKYITKIEEIYDVKK</sequence>
<proteinExistence type="predicted"/>
<dbReference type="InterPro" id="IPR036388">
    <property type="entry name" value="WH-like_DNA-bd_sf"/>
</dbReference>
<organism evidence="3">
    <name type="scientific">marine sediment metagenome</name>
    <dbReference type="NCBI Taxonomy" id="412755"/>
    <lineage>
        <taxon>unclassified sequences</taxon>
        <taxon>metagenomes</taxon>
        <taxon>ecological metagenomes</taxon>
    </lineage>
</organism>
<dbReference type="Pfam" id="PF13181">
    <property type="entry name" value="TPR_8"/>
    <property type="match status" value="1"/>
</dbReference>
<dbReference type="Gene3D" id="1.25.40.10">
    <property type="entry name" value="Tetratricopeptide repeat domain"/>
    <property type="match status" value="4"/>
</dbReference>
<dbReference type="InterPro" id="IPR019734">
    <property type="entry name" value="TPR_rpt"/>
</dbReference>